<feature type="region of interest" description="Disordered" evidence="1">
    <location>
        <begin position="87"/>
        <end position="122"/>
    </location>
</feature>
<gene>
    <name evidence="2" type="ORF">PG997_008969</name>
</gene>
<feature type="compositionally biased region" description="Acidic residues" evidence="1">
    <location>
        <begin position="92"/>
        <end position="110"/>
    </location>
</feature>
<evidence type="ECO:0000256" key="1">
    <source>
        <dbReference type="SAM" id="MobiDB-lite"/>
    </source>
</evidence>
<dbReference type="Proteomes" id="UP001433268">
    <property type="component" value="Unassembled WGS sequence"/>
</dbReference>
<reference evidence="2 3" key="1">
    <citation type="submission" date="2023-01" db="EMBL/GenBank/DDBJ databases">
        <title>Analysis of 21 Apiospora genomes using comparative genomics revels a genus with tremendous synthesis potential of carbohydrate active enzymes and secondary metabolites.</title>
        <authorList>
            <person name="Sorensen T."/>
        </authorList>
    </citation>
    <scope>NUCLEOTIDE SEQUENCE [LARGE SCALE GENOMIC DNA]</scope>
    <source>
        <strain evidence="2 3">CBS 114990</strain>
    </source>
</reference>
<dbReference type="RefSeq" id="XP_066668626.1">
    <property type="nucleotide sequence ID" value="XM_066813284.1"/>
</dbReference>
<proteinExistence type="predicted"/>
<name>A0ABR1WC94_9PEZI</name>
<protein>
    <recommendedName>
        <fullName evidence="4">F-box domain-containing protein</fullName>
    </recommendedName>
</protein>
<evidence type="ECO:0008006" key="4">
    <source>
        <dbReference type="Google" id="ProtNLM"/>
    </source>
</evidence>
<evidence type="ECO:0000313" key="3">
    <source>
        <dbReference type="Proteomes" id="UP001433268"/>
    </source>
</evidence>
<organism evidence="2 3">
    <name type="scientific">Apiospora hydei</name>
    <dbReference type="NCBI Taxonomy" id="1337664"/>
    <lineage>
        <taxon>Eukaryota</taxon>
        <taxon>Fungi</taxon>
        <taxon>Dikarya</taxon>
        <taxon>Ascomycota</taxon>
        <taxon>Pezizomycotina</taxon>
        <taxon>Sordariomycetes</taxon>
        <taxon>Xylariomycetidae</taxon>
        <taxon>Amphisphaeriales</taxon>
        <taxon>Apiosporaceae</taxon>
        <taxon>Apiospora</taxon>
    </lineage>
</organism>
<evidence type="ECO:0000313" key="2">
    <source>
        <dbReference type="EMBL" id="KAK8081151.1"/>
    </source>
</evidence>
<dbReference type="GeneID" id="92046344"/>
<sequence>MASGFFKVLPPELLVEIGGFLPLEDQQRVSAVDARLRRVLAPLLFSTIRITNNSSDQDAIDQIVTKYGHHVRGLALTMDLGRFWEDDKKEEGGEDDDEGGDDDGDNDGNADSEAFHAMPSNLNPFPGTPVVVPYLFEDDEYSSWLQNRRKKEWERPADWILPGLPVLTRDLLTVQKLPGVSSVSIRFACDFHNRSYEDWHDWRAALADDNYSMSYDPEQVEHRLSTLDNMWQALTLNVQIRQLAAKELLPVARTPFWSQPAWSAFLGRLETLELGFWEGRPDDWPEKHAFQSDLNLHFYRHLSGKASPLRRLVLVAAPDSPIGPDAYTLGAPYRLSSPKGYMPHIRELRLENCILHPDLATFIAERGRSSLRAVELINCASIVHPGTRRTQRSPMTWMEFFNTIIRSGDRRDIVLEQFRLVRTRDIKLVEGEEMWMWGERA</sequence>
<dbReference type="EMBL" id="JAQQWN010000006">
    <property type="protein sequence ID" value="KAK8081151.1"/>
    <property type="molecule type" value="Genomic_DNA"/>
</dbReference>
<accession>A0ABR1WC94</accession>
<comment type="caution">
    <text evidence="2">The sequence shown here is derived from an EMBL/GenBank/DDBJ whole genome shotgun (WGS) entry which is preliminary data.</text>
</comment>
<keyword evidence="3" id="KW-1185">Reference proteome</keyword>